<dbReference type="EMBL" id="WJXA01000009">
    <property type="protein sequence ID" value="KAF7131862.1"/>
    <property type="molecule type" value="Genomic_DNA"/>
</dbReference>
<gene>
    <name evidence="1" type="ORF">RHSIM_Rhsim09G0171700</name>
</gene>
<reference evidence="1" key="1">
    <citation type="submission" date="2019-11" db="EMBL/GenBank/DDBJ databases">
        <authorList>
            <person name="Liu Y."/>
            <person name="Hou J."/>
            <person name="Li T.-Q."/>
            <person name="Guan C.-H."/>
            <person name="Wu X."/>
            <person name="Wu H.-Z."/>
            <person name="Ling F."/>
            <person name="Zhang R."/>
            <person name="Shi X.-G."/>
            <person name="Ren J.-P."/>
            <person name="Chen E.-F."/>
            <person name="Sun J.-M."/>
        </authorList>
    </citation>
    <scope>NUCLEOTIDE SEQUENCE</scope>
    <source>
        <strain evidence="1">Adult_tree_wgs_1</strain>
        <tissue evidence="1">Leaves</tissue>
    </source>
</reference>
<evidence type="ECO:0008006" key="3">
    <source>
        <dbReference type="Google" id="ProtNLM"/>
    </source>
</evidence>
<dbReference type="InterPro" id="IPR016024">
    <property type="entry name" value="ARM-type_fold"/>
</dbReference>
<comment type="caution">
    <text evidence="1">The sequence shown here is derived from an EMBL/GenBank/DDBJ whole genome shotgun (WGS) entry which is preliminary data.</text>
</comment>
<evidence type="ECO:0000313" key="2">
    <source>
        <dbReference type="Proteomes" id="UP000626092"/>
    </source>
</evidence>
<dbReference type="PANTHER" id="PTHR14873">
    <property type="entry name" value="OS06G0694100 PROTEIN"/>
    <property type="match status" value="1"/>
</dbReference>
<accession>A0A834GGY2</accession>
<proteinExistence type="predicted"/>
<dbReference type="AlphaFoldDB" id="A0A834GGY2"/>
<dbReference type="Proteomes" id="UP000626092">
    <property type="component" value="Unassembled WGS sequence"/>
</dbReference>
<organism evidence="1 2">
    <name type="scientific">Rhododendron simsii</name>
    <name type="common">Sims's rhododendron</name>
    <dbReference type="NCBI Taxonomy" id="118357"/>
    <lineage>
        <taxon>Eukaryota</taxon>
        <taxon>Viridiplantae</taxon>
        <taxon>Streptophyta</taxon>
        <taxon>Embryophyta</taxon>
        <taxon>Tracheophyta</taxon>
        <taxon>Spermatophyta</taxon>
        <taxon>Magnoliopsida</taxon>
        <taxon>eudicotyledons</taxon>
        <taxon>Gunneridae</taxon>
        <taxon>Pentapetalae</taxon>
        <taxon>asterids</taxon>
        <taxon>Ericales</taxon>
        <taxon>Ericaceae</taxon>
        <taxon>Ericoideae</taxon>
        <taxon>Rhodoreae</taxon>
        <taxon>Rhododendron</taxon>
    </lineage>
</organism>
<dbReference type="PANTHER" id="PTHR14873:SF1">
    <property type="entry name" value="OS06G0694100 PROTEIN"/>
    <property type="match status" value="1"/>
</dbReference>
<sequence length="545" mass="61072">MSKSFSPLLHHHIAELSEPIRESLSKAHYTPPEASNASVKSLLQSLLPQANSLPNPTTSLSEIQSEINDFTLCCAALSSSTDATSDHLSWIPHSLSVSANSAFRTLSKAFSDGLGQGVGTKIGELGLDSGLMKEEEKLVAELMGEVLPLLKERIKESSIGKGDDGDEISAAVARTPVAYAVVASYQFRWFVTQVEYPHLGKLCSLVIPCALTCLDHWSPEVKGQGMISLIHLAKNVNAAELSWYEDVILDACCQNIASSDEIWHLVVEMSVVLLTCIQRSNPRSSWFERMLGEMLSHLERQPRNKERRVAWLKHIDQLFNVMGLVLLAHFRRIFPLFFKWMHADDDETTLLVLERMHTVIKLTWIRNTPFIERGTSAICFDIFLSFFCFCFRLVDELTTLYKEAALKIAREEIRAHILQILILLQQCKGAQFEAAWDKHKDDPNLTTLKPSLSGTQATMQSTCYNGPFSPNLFPNVGWLLNDNSEESEILDATDLNFQKGSSPNRLCSSLVFNTGKTATGVLATRDHLWFLLLLSHVYALHAKRR</sequence>
<dbReference type="OrthoDB" id="753785at2759"/>
<dbReference type="SUPFAM" id="SSF48371">
    <property type="entry name" value="ARM repeat"/>
    <property type="match status" value="1"/>
</dbReference>
<evidence type="ECO:0000313" key="1">
    <source>
        <dbReference type="EMBL" id="KAF7131862.1"/>
    </source>
</evidence>
<protein>
    <recommendedName>
        <fullName evidence="3">ARM repeat superfamily protein</fullName>
    </recommendedName>
</protein>
<name>A0A834GGY2_RHOSS</name>
<keyword evidence="2" id="KW-1185">Reference proteome</keyword>